<organism evidence="1 2">
    <name type="scientific">Saponaria officinalis</name>
    <name type="common">Common soapwort</name>
    <name type="synonym">Lychnis saponaria</name>
    <dbReference type="NCBI Taxonomy" id="3572"/>
    <lineage>
        <taxon>Eukaryota</taxon>
        <taxon>Viridiplantae</taxon>
        <taxon>Streptophyta</taxon>
        <taxon>Embryophyta</taxon>
        <taxon>Tracheophyta</taxon>
        <taxon>Spermatophyta</taxon>
        <taxon>Magnoliopsida</taxon>
        <taxon>eudicotyledons</taxon>
        <taxon>Gunneridae</taxon>
        <taxon>Pentapetalae</taxon>
        <taxon>Caryophyllales</taxon>
        <taxon>Caryophyllaceae</taxon>
        <taxon>Caryophylleae</taxon>
        <taxon>Saponaria</taxon>
    </lineage>
</organism>
<sequence length="135" mass="16043">MLIMQRLFEAYICLLLCRFKKRDNFLYEESLPSEKAYLLEFLQKALRTTKDPKAVQEMNDRISWIKDLEIKSCLVNKCGWREVKRSKPNRNLSHIADIQKQRLFDKYNDLEATGKLSSFIQKKSVLISCRHISIK</sequence>
<name>A0AAW1KS28_SAPOF</name>
<proteinExistence type="predicted"/>
<protein>
    <submittedName>
        <fullName evidence="1">Uncharacterized protein</fullName>
    </submittedName>
</protein>
<dbReference type="Proteomes" id="UP001443914">
    <property type="component" value="Unassembled WGS sequence"/>
</dbReference>
<gene>
    <name evidence="1" type="ORF">RND81_05G105000</name>
</gene>
<accession>A0AAW1KS28</accession>
<evidence type="ECO:0000313" key="2">
    <source>
        <dbReference type="Proteomes" id="UP001443914"/>
    </source>
</evidence>
<comment type="caution">
    <text evidence="1">The sequence shown here is derived from an EMBL/GenBank/DDBJ whole genome shotgun (WGS) entry which is preliminary data.</text>
</comment>
<reference evidence="1" key="1">
    <citation type="submission" date="2024-03" db="EMBL/GenBank/DDBJ databases">
        <title>WGS assembly of Saponaria officinalis var. Norfolk2.</title>
        <authorList>
            <person name="Jenkins J."/>
            <person name="Shu S."/>
            <person name="Grimwood J."/>
            <person name="Barry K."/>
            <person name="Goodstein D."/>
            <person name="Schmutz J."/>
            <person name="Leebens-Mack J."/>
            <person name="Osbourn A."/>
        </authorList>
    </citation>
    <scope>NUCLEOTIDE SEQUENCE [LARGE SCALE GENOMIC DNA]</scope>
    <source>
        <strain evidence="1">JIC</strain>
    </source>
</reference>
<keyword evidence="2" id="KW-1185">Reference proteome</keyword>
<dbReference type="EMBL" id="JBDFQZ010000005">
    <property type="protein sequence ID" value="KAK9724877.1"/>
    <property type="molecule type" value="Genomic_DNA"/>
</dbReference>
<evidence type="ECO:0000313" key="1">
    <source>
        <dbReference type="EMBL" id="KAK9724877.1"/>
    </source>
</evidence>
<dbReference type="AlphaFoldDB" id="A0AAW1KS28"/>